<dbReference type="EMBL" id="PKSM01000069">
    <property type="protein sequence ID" value="POW18195.1"/>
    <property type="molecule type" value="Genomic_DNA"/>
</dbReference>
<evidence type="ECO:0000313" key="9">
    <source>
        <dbReference type="EMBL" id="POW18195.1"/>
    </source>
</evidence>
<dbReference type="InterPro" id="IPR032095">
    <property type="entry name" value="Sacchrp_dh-like_C"/>
</dbReference>
<keyword evidence="4" id="KW-0457">Lysine biosynthesis</keyword>
<dbReference type="InterPro" id="IPR051168">
    <property type="entry name" value="AASS"/>
</dbReference>
<dbReference type="Pfam" id="PF05222">
    <property type="entry name" value="AlaDh_PNT_N"/>
    <property type="match status" value="1"/>
</dbReference>
<keyword evidence="3" id="KW-0560">Oxidoreductase</keyword>
<name>A0A2S4W8V1_9BASI</name>
<evidence type="ECO:0000256" key="5">
    <source>
        <dbReference type="ARBA" id="ARBA00023268"/>
    </source>
</evidence>
<proteinExistence type="inferred from homology"/>
<evidence type="ECO:0000259" key="7">
    <source>
        <dbReference type="SMART" id="SM01002"/>
    </source>
</evidence>
<sequence>MRMIRTKSVTTCSHRFNSINLSGSSSFPRRIGSVQSFHLCSKLSNGQVTLAIKAEHPNRLWERRTPLIPDHVQKLVEKFGESLSVKVESSQKRIFDDQSYVKAGAELVAAGGADGDVVMAIKEIPIEDLKDRRPGKPRTYLFFSHTHKGQSYNILLLKRMVKSGDQFIDWELLVNPQTGAREVSFGRLAGVVGAGESLSGYGLSALKKGFSTPFLNLARPYTFKSTAEFFDGLKLLRSRIVNEGYRGPMLGVVVTGSTGRVGKGIVETLDHAGIVWAENLAQFQDQMASSESSQIHHRILGYKAKLEDYIVHQSAECGQIFDRAQYNAHPEQFRSVFHETVAPWTTLLINGAYWSSGVPRLLSNDQLAHLFKQPNPRLAGVADISCDFHGGLEFVDRATTIEAPYADFKYDHNRSIMAESQWTDVDTRLQLISIEILPSELPKDASEDFSSAIFPYITSLIQSKLSQNAVEVEQPELLHRLKNGMICGDGKLMPQHEGLTSLLADSPGPERTKPASNKIQVSGEARKVVIFGSGLVAKPAIETLLQEPNVEVIIAAKVLEEAESLSKRVSANDPSKQARMRTVQLDAASDRTGVSELVKEAHIVMSLLPAPMHPLIATACLAHSVNLITASYVSPAMAEFDQAAKSKNLIFLNELGLDPGIDHMTAVSLIQRLKRDQPDSRIKSFVSFCGGLPEHSDGLLGYRFSWSPKGVLEAAGNPAQFLLAGKVIRKSDVSLNKMLSERKLNPVISSFLFQKYEISGEKLLKRRFTGVGKAMFDGKFAQGNLALEGMANRDSLGYISRYGLDTDNNQLETMLRGTLRYEGFCEVMHVLKKIGLVRKDKNFHWGKAGIPTRWDQVIEKMGEKIEEGRAKRVLMKLGLLPDSEGSGLVQDDLPKMPSESDLQKILPIDLLCQFLSHKLQYGPNERDLVLLSHEIRIESGTGEQKIMKSELIARGDEENSAMAKTVGSPIGIGALVVLNDQFGPGRIPKGVVRPVEKAVWESVLNRLESESQIRMVENQFNLAQARALIGGGLENVLRSAVKKCDELSKPYRLMSSGNSNPDEVYGAD</sequence>
<dbReference type="GO" id="GO:0033512">
    <property type="term" value="P:L-lysine catabolic process to acetyl-CoA via saccharopine"/>
    <property type="evidence" value="ECO:0007669"/>
    <property type="project" value="UniProtKB-UniPathway"/>
</dbReference>
<protein>
    <submittedName>
        <fullName evidence="9">Uncharacterized protein</fullName>
    </submittedName>
</protein>
<dbReference type="GO" id="GO:0019878">
    <property type="term" value="P:lysine biosynthetic process via aminoadipic acid"/>
    <property type="evidence" value="ECO:0007669"/>
    <property type="project" value="TreeGrafter"/>
</dbReference>
<dbReference type="PANTHER" id="PTHR11133">
    <property type="entry name" value="SACCHAROPINE DEHYDROGENASE"/>
    <property type="match status" value="1"/>
</dbReference>
<comment type="pathway">
    <text evidence="2">Amino-acid degradation; L-lysine degradation via saccharopine pathway; glutaryl-CoA from L-lysine: step 2/6.</text>
</comment>
<reference evidence="10" key="3">
    <citation type="journal article" date="2018" name="Mol. Plant Microbe Interact.">
        <title>Genome sequence resources for the wheat stripe rust pathogen (Puccinia striiformis f. sp. tritici) and the barley stripe rust pathogen (Puccinia striiformis f. sp. hordei).</title>
        <authorList>
            <person name="Xia C."/>
            <person name="Wang M."/>
            <person name="Yin C."/>
            <person name="Cornejo O.E."/>
            <person name="Hulbert S.H."/>
            <person name="Chen X."/>
        </authorList>
    </citation>
    <scope>NUCLEOTIDE SEQUENCE [LARGE SCALE GENOMIC DNA]</scope>
    <source>
        <strain evidence="10">93TX-2</strain>
    </source>
</reference>
<keyword evidence="10" id="KW-1185">Reference proteome</keyword>
<evidence type="ECO:0000259" key="8">
    <source>
        <dbReference type="SMART" id="SM01003"/>
    </source>
</evidence>
<comment type="caution">
    <text evidence="9">The sequence shown here is derived from an EMBL/GenBank/DDBJ whole genome shotgun (WGS) entry which is preliminary data.</text>
</comment>
<evidence type="ECO:0000256" key="6">
    <source>
        <dbReference type="ARBA" id="ARBA00025744"/>
    </source>
</evidence>
<comment type="pathway">
    <text evidence="1">Amino-acid degradation; L-lysine degradation via saccharopine pathway; glutaryl-CoA from L-lysine: step 1/6.</text>
</comment>
<comment type="similarity">
    <text evidence="6">In the C-terminal section; belongs to the saccharopine dehydrogenase family.</text>
</comment>
<dbReference type="SMART" id="SM01002">
    <property type="entry name" value="AlaDh_PNT_C"/>
    <property type="match status" value="1"/>
</dbReference>
<dbReference type="InterPro" id="IPR007886">
    <property type="entry name" value="AlaDH/PNT_N"/>
</dbReference>
<keyword evidence="5" id="KW-0511">Multifunctional enzyme</keyword>
<dbReference type="SUPFAM" id="SSF51735">
    <property type="entry name" value="NAD(P)-binding Rossmann-fold domains"/>
    <property type="match status" value="1"/>
</dbReference>
<dbReference type="VEuPathDB" id="FungiDB:PSTT_06017"/>
<reference evidence="10" key="2">
    <citation type="journal article" date="2018" name="BMC Genomics">
        <title>Genomic insights into host adaptation between the wheat stripe rust pathogen (Puccinia striiformis f. sp. tritici) and the barley stripe rust pathogen (Puccinia striiformis f. sp. hordei).</title>
        <authorList>
            <person name="Xia C."/>
            <person name="Wang M."/>
            <person name="Yin C."/>
            <person name="Cornejo O.E."/>
            <person name="Hulbert S.H."/>
            <person name="Chen X."/>
        </authorList>
    </citation>
    <scope>NUCLEOTIDE SEQUENCE [LARGE SCALE GENOMIC DNA]</scope>
    <source>
        <strain evidence="10">93TX-2</strain>
    </source>
</reference>
<dbReference type="Pfam" id="PF03435">
    <property type="entry name" value="Sacchrp_dh_NADP"/>
    <property type="match status" value="1"/>
</dbReference>
<feature type="domain" description="Alanine dehydrogenase/pyridine nucleotide transhydrogenase N-terminal" evidence="8">
    <location>
        <begin position="51"/>
        <end position="189"/>
    </location>
</feature>
<dbReference type="GO" id="GO:0005737">
    <property type="term" value="C:cytoplasm"/>
    <property type="evidence" value="ECO:0007669"/>
    <property type="project" value="TreeGrafter"/>
</dbReference>
<dbReference type="SUPFAM" id="SSF55347">
    <property type="entry name" value="Glyceraldehyde-3-phosphate dehydrogenase-like, C-terminal domain"/>
    <property type="match status" value="2"/>
</dbReference>
<evidence type="ECO:0000256" key="2">
    <source>
        <dbReference type="ARBA" id="ARBA00004720"/>
    </source>
</evidence>
<dbReference type="InterPro" id="IPR036291">
    <property type="entry name" value="NAD(P)-bd_dom_sf"/>
</dbReference>
<evidence type="ECO:0000256" key="1">
    <source>
        <dbReference type="ARBA" id="ARBA00004682"/>
    </source>
</evidence>
<gene>
    <name evidence="9" type="ORF">PSHT_06097</name>
</gene>
<dbReference type="SMART" id="SM01003">
    <property type="entry name" value="AlaDh_PNT_N"/>
    <property type="match status" value="1"/>
</dbReference>
<organism evidence="9 10">
    <name type="scientific">Puccinia striiformis</name>
    <dbReference type="NCBI Taxonomy" id="27350"/>
    <lineage>
        <taxon>Eukaryota</taxon>
        <taxon>Fungi</taxon>
        <taxon>Dikarya</taxon>
        <taxon>Basidiomycota</taxon>
        <taxon>Pucciniomycotina</taxon>
        <taxon>Pucciniomycetes</taxon>
        <taxon>Pucciniales</taxon>
        <taxon>Pucciniaceae</taxon>
        <taxon>Puccinia</taxon>
    </lineage>
</organism>
<keyword evidence="4" id="KW-0028">Amino-acid biosynthesis</keyword>
<accession>A0A2S4W8V1</accession>
<dbReference type="InterPro" id="IPR005097">
    <property type="entry name" value="Sacchrp_dh_NADP-bd"/>
</dbReference>
<dbReference type="Pfam" id="PF16653">
    <property type="entry name" value="Sacchrp_dh_C"/>
    <property type="match status" value="1"/>
</dbReference>
<reference evidence="9 10" key="1">
    <citation type="submission" date="2017-12" db="EMBL/GenBank/DDBJ databases">
        <title>Gene loss provides genomic basis for host adaptation in cereal stripe rust fungi.</title>
        <authorList>
            <person name="Xia C."/>
        </authorList>
    </citation>
    <scope>NUCLEOTIDE SEQUENCE [LARGE SCALE GENOMIC DNA]</scope>
    <source>
        <strain evidence="9 10">93TX-2</strain>
    </source>
</reference>
<dbReference type="UniPathway" id="UPA00868">
    <property type="reaction ID" value="UER00835"/>
</dbReference>
<dbReference type="AlphaFoldDB" id="A0A2S4W8V1"/>
<dbReference type="Gene3D" id="3.40.50.720">
    <property type="entry name" value="NAD(P)-binding Rossmann-like Domain"/>
    <property type="match status" value="3"/>
</dbReference>
<dbReference type="Gene3D" id="3.30.360.10">
    <property type="entry name" value="Dihydrodipicolinate Reductase, domain 2"/>
    <property type="match status" value="2"/>
</dbReference>
<feature type="domain" description="Alanine dehydrogenase/pyridine nucleotide transhydrogenase NAD(H)-binding" evidence="7">
    <location>
        <begin position="239"/>
        <end position="418"/>
    </location>
</feature>
<dbReference type="GO" id="GO:0004753">
    <property type="term" value="F:saccharopine dehydrogenase activity"/>
    <property type="evidence" value="ECO:0007669"/>
    <property type="project" value="TreeGrafter"/>
</dbReference>
<dbReference type="OrthoDB" id="10059875at2759"/>
<evidence type="ECO:0000256" key="4">
    <source>
        <dbReference type="ARBA" id="ARBA00023154"/>
    </source>
</evidence>
<evidence type="ECO:0000256" key="3">
    <source>
        <dbReference type="ARBA" id="ARBA00023002"/>
    </source>
</evidence>
<evidence type="ECO:0000313" key="10">
    <source>
        <dbReference type="Proteomes" id="UP000238274"/>
    </source>
</evidence>
<dbReference type="InterPro" id="IPR007698">
    <property type="entry name" value="AlaDH/PNT_NAD(H)-bd"/>
</dbReference>
<dbReference type="SUPFAM" id="SSF52283">
    <property type="entry name" value="Formate/glycerate dehydrogenase catalytic domain-like"/>
    <property type="match status" value="1"/>
</dbReference>
<dbReference type="Proteomes" id="UP000238274">
    <property type="component" value="Unassembled WGS sequence"/>
</dbReference>
<dbReference type="VEuPathDB" id="FungiDB:PSHT_06097"/>
<dbReference type="PANTHER" id="PTHR11133:SF23">
    <property type="entry name" value="SACCHAROPINE DEHYDROGENASE [NAD(+), L-LYSINE-FORMING]"/>
    <property type="match status" value="1"/>
</dbReference>
<dbReference type="VEuPathDB" id="FungiDB:PSTT_06018"/>